<feature type="region of interest" description="Disordered" evidence="1">
    <location>
        <begin position="2189"/>
        <end position="2289"/>
    </location>
</feature>
<feature type="compositionally biased region" description="Polar residues" evidence="1">
    <location>
        <begin position="2912"/>
        <end position="2935"/>
    </location>
</feature>
<feature type="region of interest" description="Disordered" evidence="1">
    <location>
        <begin position="689"/>
        <end position="709"/>
    </location>
</feature>
<reference evidence="2" key="1">
    <citation type="submission" date="2020-01" db="EMBL/GenBank/DDBJ databases">
        <authorList>
            <consortium name="DOE Joint Genome Institute"/>
            <person name="Haridas S."/>
            <person name="Albert R."/>
            <person name="Binder M."/>
            <person name="Bloem J."/>
            <person name="Labutti K."/>
            <person name="Salamov A."/>
            <person name="Andreopoulos B."/>
            <person name="Baker S.E."/>
            <person name="Barry K."/>
            <person name="Bills G."/>
            <person name="Bluhm B.H."/>
            <person name="Cannon C."/>
            <person name="Castanera R."/>
            <person name="Culley D.E."/>
            <person name="Daum C."/>
            <person name="Ezra D."/>
            <person name="Gonzalez J.B."/>
            <person name="Henrissat B."/>
            <person name="Kuo A."/>
            <person name="Liang C."/>
            <person name="Lipzen A."/>
            <person name="Lutzoni F."/>
            <person name="Magnuson J."/>
            <person name="Mondo S."/>
            <person name="Nolan M."/>
            <person name="Ohm R."/>
            <person name="Pangilinan J."/>
            <person name="Park H.-J."/>
            <person name="Ramirez L."/>
            <person name="Alfaro M."/>
            <person name="Sun H."/>
            <person name="Tritt A."/>
            <person name="Yoshinaga Y."/>
            <person name="Zwiers L.-H."/>
            <person name="Turgeon B.G."/>
            <person name="Goodwin S.B."/>
            <person name="Spatafora J.W."/>
            <person name="Crous P.W."/>
            <person name="Grigoriev I.V."/>
        </authorList>
    </citation>
    <scope>NUCLEOTIDE SEQUENCE</scope>
    <source>
        <strain evidence="2">IPT5</strain>
    </source>
</reference>
<feature type="region of interest" description="Disordered" evidence="1">
    <location>
        <begin position="1201"/>
        <end position="1443"/>
    </location>
</feature>
<feature type="region of interest" description="Disordered" evidence="1">
    <location>
        <begin position="1820"/>
        <end position="1848"/>
    </location>
</feature>
<feature type="region of interest" description="Disordered" evidence="1">
    <location>
        <begin position="1968"/>
        <end position="1989"/>
    </location>
</feature>
<feature type="compositionally biased region" description="Basic and acidic residues" evidence="1">
    <location>
        <begin position="522"/>
        <end position="531"/>
    </location>
</feature>
<feature type="compositionally biased region" description="Polar residues" evidence="1">
    <location>
        <begin position="502"/>
        <end position="519"/>
    </location>
</feature>
<feature type="compositionally biased region" description="Basic and acidic residues" evidence="1">
    <location>
        <begin position="3219"/>
        <end position="3230"/>
    </location>
</feature>
<feature type="compositionally biased region" description="Low complexity" evidence="1">
    <location>
        <begin position="2799"/>
        <end position="2810"/>
    </location>
</feature>
<feature type="compositionally biased region" description="Polar residues" evidence="1">
    <location>
        <begin position="2525"/>
        <end position="2535"/>
    </location>
</feature>
<feature type="compositionally biased region" description="Basic and acidic residues" evidence="1">
    <location>
        <begin position="2120"/>
        <end position="2129"/>
    </location>
</feature>
<feature type="compositionally biased region" description="Acidic residues" evidence="1">
    <location>
        <begin position="52"/>
        <end position="64"/>
    </location>
</feature>
<dbReference type="EMBL" id="MU006288">
    <property type="protein sequence ID" value="KAF2856916.1"/>
    <property type="molecule type" value="Genomic_DNA"/>
</dbReference>
<feature type="compositionally biased region" description="Polar residues" evidence="1">
    <location>
        <begin position="2231"/>
        <end position="2274"/>
    </location>
</feature>
<protein>
    <submittedName>
        <fullName evidence="2">Uncharacterized protein</fullName>
    </submittedName>
</protein>
<feature type="region of interest" description="Disordered" evidence="1">
    <location>
        <begin position="721"/>
        <end position="776"/>
    </location>
</feature>
<feature type="compositionally biased region" description="Basic and acidic residues" evidence="1">
    <location>
        <begin position="1743"/>
        <end position="1758"/>
    </location>
</feature>
<evidence type="ECO:0000313" key="2">
    <source>
        <dbReference type="EMBL" id="KAF2856916.1"/>
    </source>
</evidence>
<feature type="compositionally biased region" description="Polar residues" evidence="1">
    <location>
        <begin position="605"/>
        <end position="615"/>
    </location>
</feature>
<feature type="region of interest" description="Disordered" evidence="1">
    <location>
        <begin position="1721"/>
        <end position="1758"/>
    </location>
</feature>
<feature type="region of interest" description="Disordered" evidence="1">
    <location>
        <begin position="2036"/>
        <end position="2163"/>
    </location>
</feature>
<keyword evidence="3" id="KW-1185">Reference proteome</keyword>
<name>A0A6A7BNB8_9PLEO</name>
<feature type="compositionally biased region" description="Low complexity" evidence="1">
    <location>
        <begin position="239"/>
        <end position="251"/>
    </location>
</feature>
<feature type="region of interest" description="Disordered" evidence="1">
    <location>
        <begin position="2896"/>
        <end position="2947"/>
    </location>
</feature>
<feature type="compositionally biased region" description="Polar residues" evidence="1">
    <location>
        <begin position="2752"/>
        <end position="2761"/>
    </location>
</feature>
<feature type="compositionally biased region" description="Low complexity" evidence="1">
    <location>
        <begin position="2536"/>
        <end position="2550"/>
    </location>
</feature>
<feature type="compositionally biased region" description="Polar residues" evidence="1">
    <location>
        <begin position="1017"/>
        <end position="1029"/>
    </location>
</feature>
<feature type="region of interest" description="Disordered" evidence="1">
    <location>
        <begin position="1129"/>
        <end position="1164"/>
    </location>
</feature>
<feature type="compositionally biased region" description="Polar residues" evidence="1">
    <location>
        <begin position="2203"/>
        <end position="2215"/>
    </location>
</feature>
<proteinExistence type="predicted"/>
<feature type="compositionally biased region" description="Polar residues" evidence="1">
    <location>
        <begin position="137"/>
        <end position="158"/>
    </location>
</feature>
<feature type="compositionally biased region" description="Low complexity" evidence="1">
    <location>
        <begin position="2598"/>
        <end position="2615"/>
    </location>
</feature>
<feature type="compositionally biased region" description="Polar residues" evidence="1">
    <location>
        <begin position="451"/>
        <end position="460"/>
    </location>
</feature>
<feature type="compositionally biased region" description="Polar residues" evidence="1">
    <location>
        <begin position="21"/>
        <end position="32"/>
    </location>
</feature>
<feature type="compositionally biased region" description="Polar residues" evidence="1">
    <location>
        <begin position="551"/>
        <end position="569"/>
    </location>
</feature>
<feature type="compositionally biased region" description="Low complexity" evidence="1">
    <location>
        <begin position="373"/>
        <end position="387"/>
    </location>
</feature>
<feature type="compositionally biased region" description="Basic and acidic residues" evidence="1">
    <location>
        <begin position="655"/>
        <end position="664"/>
    </location>
</feature>
<feature type="compositionally biased region" description="Polar residues" evidence="1">
    <location>
        <begin position="755"/>
        <end position="770"/>
    </location>
</feature>
<feature type="compositionally biased region" description="Polar residues" evidence="1">
    <location>
        <begin position="3173"/>
        <end position="3187"/>
    </location>
</feature>
<feature type="compositionally biased region" description="Basic and acidic residues" evidence="1">
    <location>
        <begin position="2725"/>
        <end position="2734"/>
    </location>
</feature>
<sequence>MSGPFRFNQEPARSPLDRSASPFSSGQPVNFKTNVNRAKTKKWVQAKKNAYDGDDWGDYDEYDEYGVNQEPQQHNEPQAVQRYYAQDQPSRSFTEPAPQGLLPKARRNSFEQGEEQRAFSSTIPHPHQGGGSFFGEPQQQGNSAAYQDNYEPQQQRDFSPTAMPPPLQTRISQVPADFASSPSNIQFPPRKSSISQVESPVASPRSRTGSHSDKPLPFIRPADIYRRVEEERVRERASLDSSRPSLDSLTSRPKDDPSSPADAGKTLHPLETVAERKSEYLPDFDAAFPQNGKQAAVPLSDDQGLRSVVDNAFVRNDDQNSIPPTPISKDSSSDMSRANTGSTTGISPIMSRVPSSTTSAMKIRNQAGDGRTPAIAEEAASEVASPATLPTSAFEPLATHNNPQPPAAGHSRNFSGSSLPRSGFATPTRGDSPARSSVVAPPQDFPEPITAQITTGSLDSPDTMEGGLTGPSPAYATREADLANAAKHSPTGVSPQLGAAETRSQNAFLDSHNAQSPIQDTLPRDRSESPSKGRVQALAGKFGDVSHSRRGSTQSNISRNSRNSVQSWENSRDNSRAASPTKASPSKPSSPVKEFRPHPPGQWESYATTANTPSEQGDRDRELGLTNNNASSPLDAVDLTPTTAKRQVAEADASEDSHTPTKLTEDPVAALKNAGSAMVQSIRTTVGLEDTVSDSQNGNKGQPNHGNIYLPRPLQLERTISSQSSIPPTPPEKNTPESEFAPTLPLKEQSPGVFTHQQRPTLDPQLSTDPSAGDQESDRLRKEIVASLTPVGSSTTPTIERNRASLQPLGSPNNRASSILPSEYETYWAEEDSNTPRLSQDIEHNTPIVSPVVAASNVTHSEEFAKPSMLNRFSWEANNPQLQSQNGPLPAVVMEPTKAPLPQPESKASPTVEHAVEEERQQWSEGNSNSYFGPSHVITVTKPDPITDPHLGERPSTPPLDTTALASPTRERTRSPGLHVVNTREDPEAVDLPPRFSADQQQAPRFSPEDNVALTPLPQTEVTPAVQESSSDRPKTSISHEPSATSPTDKPLGAREIATISSTAERIATYNTTREHWATIDHGLQSWLSSTLESNPELSNQSFPVQRMPTASTRHKHTGSLALLGKLGGTSHHEPNPEQYNSAGAQVPVSSTSPSAARPSGPGFGGRVASQNMQLKGEKLLHTANVLGGKGMTSAKGLFAKGKSRFGRDKQTSLSRHGSVPPSCEASEESEMRPSRSRSSTAMAVTPEKLLIRPSLETSSPNDDKRSRRFSFSSALRRVSRSRSRPNSIAVPSNTPSIFGDTPKDTPPRERSRLFGGRSRPHSFHAPDPWDPSPSVHRPATEQLSSTPPRFEPRLGILPSPAKSAFSTQDKDSEEVPPVPPIPNAVAQKHHRRISQDSTHQMLQSVIRYSTPPARSHGSRPASRPASGKSDTRTGVQEVSEAWKGPRVSETMIAMPGDLEHPALRPVRPRSAPHVPHQREDSNVNINRRSLSAILGPMPFTFVPAELQVLAQANRDKRRRKTRRTSSTVIRDSAEYYRASRPDHDNLLASTGYLVHSHNRPNFDEDDQLRFAQNLVPVLSERGDNWPIVSSAFPSPHHMNDRNSVMDNRAWLPTSNVSPTSPRQVPLDDIPGVDHGLQSSPTYSAERKVEIVSVGDVPVVLQRSDTDEVSAVEERDGDHRNDMRIHDTNQRHMSFQADIIRSGDVTPVSSQEKANALVIPGDYDTLRESPSSLSSLNGAARNRAGDRASESQRRRAYETEVIGAGDVSPISTRSFAMVDEDATPQARKLDPGTTVWFAKSNLQLPKPGVPTIARAQELPNSNSNMLAPSQEAEEAEEAEEPRQSFDSQAGEIALGPGVTRDETLINVGRTPHAHSAANLDPTRPMPYAVHAVEEYSASNSSLASLDHDEPNAALPADSGWRDNMKDESDLVTPVANVPRIVETGLSANKAEGAYNNHVNPTSDDYFPGHPGASGPMHQNSQLQPIPNADMTVPERSKSILSQISAMVSDADTLSPTASTAGRSTPSTIRRMQVETPAKPHVNPNQIPEEAAPTWTNPTAPDHDSTNDYDLYEDHNGFVKDLPSNSKQPSRDVGHPTTSQAEHYAVKPASLAGTASVPASRDGERPRYSTERPMSFVSGPPDEAGKPQDQINRLGPFGPPSDTQVAQIPEQHRAQSGHAQMPSIGMAFSSSEGMQEHWPPGPVNSGNQPVRESAQNHARPEVPSDLPPPQPTHSAHGQSVSGGQETQNGNTNDRNGSDLNASGVSQGQYAPQGSHENAVLMPDHDPMAQGHIPIARNQYGYHQQMMQHQTDERRRHGSASQEPVMPAQYSNHDVFVPEGQSSSKPRLSTILKGIAGKPQQGSQQQSMISNVSASSTLKPHYMDPVRNHSSHSAVSSLSTTHESFARTPNGSIPPIPHTYQTSLGTESQYHHASQPVAPAHPADFPFDGRNPGNVAQYQGIAPQQRTAAAPSNEFPPFHQATASGPAEAGKKKRFSTLGALFGRVSTAGDVLLTKSKEKKAQRAQRHSTPASSQAFHPQTIPQPQQFKPQQPTLAYYPPGQLPPPSVPGMQPMQGSAPQAKPPTALQGAQKVPPRKGAPQSSSLQQGPQQQHQQMVSGVRDETGSAYLRTKQLAEEHRAHSGSGQAKSAPTQNSVLGAQASRASMDQRPANPRQFSWGTASVEHYKPKQKQQSADRDAHAAALAMRQQADQQRQEEQTRGQASYERSQADHLRTQEQHQPADVQQVAYPDPRVNRQQTPQHQQHPMFKGTYGLAQGDSQQFQQVRQQTMSQQEAYEEAIAQRQQSQPHSQQPVSGYGRSRVAQVQELQRQQQEQQHMPRVNGMPSLHNNRSVSGPPPVTHIQNAVRQRYVSSPIAEPQYDAPPIPAAYSHVSGAFVSPHEQIQQPVSSPQPQPTTRFEGTDNGMQSISPQISAQSRMPHNGRTHSDGSAVSIVSPISHSPDLSMNSPPPNQRIQQQRMSSITEVHQNDRPWHLNFPQGATEQEIVRARQRQYMEEQFTTQQQLLAERATQSPSPHAVSAYPITSQDQAQGGGFRELLPRTTPQQYPLAQHAPDFAEQFRQLPQDMQPIQPAPVHPEDSRQPTAYLLPSSPDPQDIRSPVNPIADTLPPPPPPKLSHSPVVLGFPNSHSPLLQEQRRLSHLSPQNNTPPPHDEQYTPPTESTSQHSQTLTDEPPPSYSGPGTPQNGMDKTHPSRPRPSNIDTSHDISHPDSRSRQASIGILQHPQPASMAASPQRSSADMGAESLRRQLLQQEEYARMERIQRAQMARIDSERVNREREAARARARELELSASGGGQVGSLRRVGGSRSGGGVGAEGWERRGSADVRPVFELPAEEDEEPSMKATSYPGQEWVPMMWDD</sequence>
<feature type="region of interest" description="Disordered" evidence="1">
    <location>
        <begin position="1"/>
        <end position="32"/>
    </location>
</feature>
<feature type="compositionally biased region" description="Polar residues" evidence="1">
    <location>
        <begin position="693"/>
        <end position="705"/>
    </location>
</feature>
<feature type="compositionally biased region" description="Polar residues" evidence="1">
    <location>
        <begin position="923"/>
        <end position="932"/>
    </location>
</feature>
<feature type="compositionally biased region" description="Polar residues" evidence="1">
    <location>
        <begin position="328"/>
        <end position="346"/>
    </location>
</feature>
<feature type="compositionally biased region" description="Polar residues" evidence="1">
    <location>
        <begin position="2640"/>
        <end position="2662"/>
    </location>
</feature>
<feature type="region of interest" description="Disordered" evidence="1">
    <location>
        <begin position="895"/>
        <end position="1054"/>
    </location>
</feature>
<feature type="region of interest" description="Disordered" evidence="1">
    <location>
        <begin position="2514"/>
        <end position="2857"/>
    </location>
</feature>
<feature type="compositionally biased region" description="Polar residues" evidence="1">
    <location>
        <begin position="69"/>
        <end position="78"/>
    </location>
</feature>
<feature type="region of interest" description="Disordered" evidence="1">
    <location>
        <begin position="2302"/>
        <end position="2322"/>
    </location>
</feature>
<feature type="region of interest" description="Disordered" evidence="1">
    <location>
        <begin position="3304"/>
        <end position="3376"/>
    </location>
</feature>
<feature type="compositionally biased region" description="Polar residues" evidence="1">
    <location>
        <begin position="1396"/>
        <end position="1408"/>
    </location>
</feature>
<feature type="compositionally biased region" description="Polar residues" evidence="1">
    <location>
        <begin position="2774"/>
        <end position="2791"/>
    </location>
</feature>
<feature type="compositionally biased region" description="Low complexity" evidence="1">
    <location>
        <begin position="576"/>
        <end position="592"/>
    </location>
</feature>
<feature type="compositionally biased region" description="Basic and acidic residues" evidence="1">
    <location>
        <begin position="2060"/>
        <end position="2077"/>
    </location>
</feature>
<feature type="compositionally biased region" description="Polar residues" evidence="1">
    <location>
        <begin position="1036"/>
        <end position="1048"/>
    </location>
</feature>
<dbReference type="OrthoDB" id="5151921at2759"/>
<feature type="compositionally biased region" description="Polar residues" evidence="1">
    <location>
        <begin position="1138"/>
        <end position="1155"/>
    </location>
</feature>
<feature type="compositionally biased region" description="Basic and acidic residues" evidence="1">
    <location>
        <begin position="1302"/>
        <end position="1313"/>
    </location>
</feature>
<accession>A0A6A7BNB8</accession>
<dbReference type="Proteomes" id="UP000799423">
    <property type="component" value="Unassembled WGS sequence"/>
</dbReference>
<evidence type="ECO:0000256" key="1">
    <source>
        <dbReference type="SAM" id="MobiDB-lite"/>
    </source>
</evidence>
<feature type="compositionally biased region" description="Low complexity" evidence="1">
    <location>
        <begin position="2698"/>
        <end position="2709"/>
    </location>
</feature>
<feature type="region of interest" description="Disordered" evidence="1">
    <location>
        <begin position="3084"/>
        <end position="3144"/>
    </location>
</feature>
<feature type="compositionally biased region" description="Basic and acidic residues" evidence="1">
    <location>
        <begin position="223"/>
        <end position="238"/>
    </location>
</feature>
<feature type="region of interest" description="Disordered" evidence="1">
    <location>
        <begin position="312"/>
        <end position="664"/>
    </location>
</feature>
<feature type="region of interest" description="Disordered" evidence="1">
    <location>
        <begin position="49"/>
        <end position="275"/>
    </location>
</feature>
<feature type="region of interest" description="Disordered" evidence="1">
    <location>
        <begin position="3157"/>
        <end position="3231"/>
    </location>
</feature>
<feature type="region of interest" description="Disordered" evidence="1">
    <location>
        <begin position="3027"/>
        <end position="3056"/>
    </location>
</feature>
<gene>
    <name evidence="2" type="ORF">T440DRAFT_550231</name>
</gene>
<feature type="compositionally biased region" description="Low complexity" evidence="1">
    <location>
        <begin position="2818"/>
        <end position="2833"/>
    </location>
</feature>
<organism evidence="2 3">
    <name type="scientific">Plenodomus tracheiphilus IPT5</name>
    <dbReference type="NCBI Taxonomy" id="1408161"/>
    <lineage>
        <taxon>Eukaryota</taxon>
        <taxon>Fungi</taxon>
        <taxon>Dikarya</taxon>
        <taxon>Ascomycota</taxon>
        <taxon>Pezizomycotina</taxon>
        <taxon>Dothideomycetes</taxon>
        <taxon>Pleosporomycetidae</taxon>
        <taxon>Pleosporales</taxon>
        <taxon>Pleosporineae</taxon>
        <taxon>Leptosphaeriaceae</taxon>
        <taxon>Plenodomus</taxon>
    </lineage>
</organism>
<feature type="compositionally biased region" description="Polar residues" evidence="1">
    <location>
        <begin position="180"/>
        <end position="198"/>
    </location>
</feature>
<evidence type="ECO:0000313" key="3">
    <source>
        <dbReference type="Proteomes" id="UP000799423"/>
    </source>
</evidence>